<proteinExistence type="predicted"/>
<name>A0A0A9ANS7_ARUDO</name>
<reference evidence="1" key="1">
    <citation type="submission" date="2014-09" db="EMBL/GenBank/DDBJ databases">
        <authorList>
            <person name="Magalhaes I.L.F."/>
            <person name="Oliveira U."/>
            <person name="Santos F.R."/>
            <person name="Vidigal T.H.D.A."/>
            <person name="Brescovit A.D."/>
            <person name="Santos A.J."/>
        </authorList>
    </citation>
    <scope>NUCLEOTIDE SEQUENCE</scope>
    <source>
        <tissue evidence="1">Shoot tissue taken approximately 20 cm above the soil surface</tissue>
    </source>
</reference>
<evidence type="ECO:0000313" key="1">
    <source>
        <dbReference type="EMBL" id="JAD48732.1"/>
    </source>
</evidence>
<dbReference type="EMBL" id="GBRH01249163">
    <property type="protein sequence ID" value="JAD48732.1"/>
    <property type="molecule type" value="Transcribed_RNA"/>
</dbReference>
<sequence length="45" mass="5252">MASLTWPRARQINFNGFGVCTKDNNFKNACPETGRNLRRTEYVHH</sequence>
<reference evidence="1" key="2">
    <citation type="journal article" date="2015" name="Data Brief">
        <title>Shoot transcriptome of the giant reed, Arundo donax.</title>
        <authorList>
            <person name="Barrero R.A."/>
            <person name="Guerrero F.D."/>
            <person name="Moolhuijzen P."/>
            <person name="Goolsby J.A."/>
            <person name="Tidwell J."/>
            <person name="Bellgard S.E."/>
            <person name="Bellgard M.I."/>
        </authorList>
    </citation>
    <scope>NUCLEOTIDE SEQUENCE</scope>
    <source>
        <tissue evidence="1">Shoot tissue taken approximately 20 cm above the soil surface</tissue>
    </source>
</reference>
<dbReference type="AlphaFoldDB" id="A0A0A9ANS7"/>
<accession>A0A0A9ANS7</accession>
<protein>
    <submittedName>
        <fullName evidence="1">Uncharacterized protein</fullName>
    </submittedName>
</protein>
<organism evidence="1">
    <name type="scientific">Arundo donax</name>
    <name type="common">Giant reed</name>
    <name type="synonym">Donax arundinaceus</name>
    <dbReference type="NCBI Taxonomy" id="35708"/>
    <lineage>
        <taxon>Eukaryota</taxon>
        <taxon>Viridiplantae</taxon>
        <taxon>Streptophyta</taxon>
        <taxon>Embryophyta</taxon>
        <taxon>Tracheophyta</taxon>
        <taxon>Spermatophyta</taxon>
        <taxon>Magnoliopsida</taxon>
        <taxon>Liliopsida</taxon>
        <taxon>Poales</taxon>
        <taxon>Poaceae</taxon>
        <taxon>PACMAD clade</taxon>
        <taxon>Arundinoideae</taxon>
        <taxon>Arundineae</taxon>
        <taxon>Arundo</taxon>
    </lineage>
</organism>